<dbReference type="GO" id="GO:0008188">
    <property type="term" value="F:neuropeptide receptor activity"/>
    <property type="evidence" value="ECO:0007669"/>
    <property type="project" value="TreeGrafter"/>
</dbReference>
<dbReference type="GO" id="GO:0005886">
    <property type="term" value="C:plasma membrane"/>
    <property type="evidence" value="ECO:0007669"/>
    <property type="project" value="UniProtKB-SubCell"/>
</dbReference>
<keyword evidence="6 7" id="KW-0807">Transducer</keyword>
<dbReference type="STRING" id="104452.A0A0L7LHH5"/>
<evidence type="ECO:0000256" key="3">
    <source>
        <dbReference type="ARBA" id="ARBA00023040"/>
    </source>
</evidence>
<dbReference type="InterPro" id="IPR052665">
    <property type="entry name" value="Neuropeptide-GPCR"/>
</dbReference>
<evidence type="ECO:0000313" key="9">
    <source>
        <dbReference type="Proteomes" id="UP000037510"/>
    </source>
</evidence>
<dbReference type="InterPro" id="IPR001817">
    <property type="entry name" value="Vasoprsn_rcpt"/>
</dbReference>
<proteinExistence type="inferred from homology"/>
<keyword evidence="7" id="KW-0812">Transmembrane</keyword>
<dbReference type="GO" id="GO:0005000">
    <property type="term" value="F:vasopressin receptor activity"/>
    <property type="evidence" value="ECO:0007669"/>
    <property type="project" value="InterPro"/>
</dbReference>
<feature type="transmembrane region" description="Helical" evidence="7">
    <location>
        <begin position="84"/>
        <end position="113"/>
    </location>
</feature>
<evidence type="ECO:0000256" key="6">
    <source>
        <dbReference type="ARBA" id="ARBA00023224"/>
    </source>
</evidence>
<keyword evidence="4 7" id="KW-0675">Receptor</keyword>
<dbReference type="AlphaFoldDB" id="A0A0L7LHH5"/>
<evidence type="ECO:0000256" key="5">
    <source>
        <dbReference type="ARBA" id="ARBA00023180"/>
    </source>
</evidence>
<evidence type="ECO:0000256" key="4">
    <source>
        <dbReference type="ARBA" id="ARBA00023170"/>
    </source>
</evidence>
<dbReference type="EMBL" id="JTDY01001048">
    <property type="protein sequence ID" value="KOB75018.1"/>
    <property type="molecule type" value="Genomic_DNA"/>
</dbReference>
<keyword evidence="9" id="KW-1185">Reference proteome</keyword>
<sequence length="254" mass="28733">MDLGISRPIMQNRLRIKYPDIMMKASEKLTTQQPTNFTTVFATDSLNRNLFVGLVNVFPDNIQKITIAWLAGEFMCKTVKFLQIWMSLVSAMIFVIPALAIAACYCVIVLTIWTKSKAVVMSHIESDPDSRRASSRGLIPRAKIKSVKMTFVIVFVFDLLQVYDYIPKTQTSIAVATFVQSLAPLNSAANPLICCMFSPHIYASLRRVPPYKWLWWGKRRTRHARGTLRSRSDSTANSDLISTTHARRTHSVAT</sequence>
<evidence type="ECO:0000313" key="8">
    <source>
        <dbReference type="EMBL" id="KOB75018.1"/>
    </source>
</evidence>
<organism evidence="8 9">
    <name type="scientific">Operophtera brumata</name>
    <name type="common">Winter moth</name>
    <name type="synonym">Phalaena brumata</name>
    <dbReference type="NCBI Taxonomy" id="104452"/>
    <lineage>
        <taxon>Eukaryota</taxon>
        <taxon>Metazoa</taxon>
        <taxon>Ecdysozoa</taxon>
        <taxon>Arthropoda</taxon>
        <taxon>Hexapoda</taxon>
        <taxon>Insecta</taxon>
        <taxon>Pterygota</taxon>
        <taxon>Neoptera</taxon>
        <taxon>Endopterygota</taxon>
        <taxon>Lepidoptera</taxon>
        <taxon>Glossata</taxon>
        <taxon>Ditrysia</taxon>
        <taxon>Geometroidea</taxon>
        <taxon>Geometridae</taxon>
        <taxon>Larentiinae</taxon>
        <taxon>Operophtera</taxon>
    </lineage>
</organism>
<evidence type="ECO:0000256" key="7">
    <source>
        <dbReference type="RuleBase" id="RU046427"/>
    </source>
</evidence>
<gene>
    <name evidence="8" type="ORF">OBRU01_07624</name>
</gene>
<dbReference type="SUPFAM" id="SSF81321">
    <property type="entry name" value="Family A G protein-coupled receptor-like"/>
    <property type="match status" value="1"/>
</dbReference>
<comment type="caution">
    <text evidence="8">The sequence shown here is derived from an EMBL/GenBank/DDBJ whole genome shotgun (WGS) entry which is preliminary data.</text>
</comment>
<comment type="similarity">
    <text evidence="7">Belongs to the G-protein coupled receptor 1 family. Vasopressin/oxytocin receptor subfamily.</text>
</comment>
<keyword evidence="3 7" id="KW-0297">G-protein coupled receptor</keyword>
<keyword evidence="2" id="KW-1003">Cell membrane</keyword>
<dbReference type="PANTHER" id="PTHR24224">
    <property type="entry name" value="CARDIOACCELERATORY PEPTIDE RECEPTOR-RELATED"/>
    <property type="match status" value="1"/>
</dbReference>
<feature type="non-terminal residue" evidence="8">
    <location>
        <position position="254"/>
    </location>
</feature>
<dbReference type="PRINTS" id="PR00896">
    <property type="entry name" value="VASOPRESSINR"/>
</dbReference>
<dbReference type="PANTHER" id="PTHR24224:SF6">
    <property type="entry name" value="CARDIOACCELERATORY PEPTIDE RECEPTOR-RELATED"/>
    <property type="match status" value="1"/>
</dbReference>
<evidence type="ECO:0000256" key="2">
    <source>
        <dbReference type="ARBA" id="ARBA00022475"/>
    </source>
</evidence>
<keyword evidence="7" id="KW-1133">Transmembrane helix</keyword>
<protein>
    <submittedName>
        <fullName evidence="8">Neuropeptide receptor A26</fullName>
    </submittedName>
</protein>
<comment type="subcellular location">
    <subcellularLocation>
        <location evidence="1 7">Cell membrane</location>
        <topology evidence="1 7">Multi-pass membrane protein</topology>
    </subcellularLocation>
</comment>
<comment type="caution">
    <text evidence="7">Lacks conserved residue(s) required for the propagation of feature annotation.</text>
</comment>
<keyword evidence="5 7" id="KW-0325">Glycoprotein</keyword>
<dbReference type="Proteomes" id="UP000037510">
    <property type="component" value="Unassembled WGS sequence"/>
</dbReference>
<keyword evidence="7" id="KW-0472">Membrane</keyword>
<accession>A0A0L7LHH5</accession>
<name>A0A0L7LHH5_OPEBR</name>
<dbReference type="Gene3D" id="1.20.1070.10">
    <property type="entry name" value="Rhodopsin 7-helix transmembrane proteins"/>
    <property type="match status" value="1"/>
</dbReference>
<evidence type="ECO:0000256" key="1">
    <source>
        <dbReference type="ARBA" id="ARBA00004651"/>
    </source>
</evidence>
<reference evidence="8 9" key="1">
    <citation type="journal article" date="2015" name="Genome Biol. Evol.">
        <title>The genome of winter moth (Operophtera brumata) provides a genomic perspective on sexual dimorphism and phenology.</title>
        <authorList>
            <person name="Derks M.F."/>
            <person name="Smit S."/>
            <person name="Salis L."/>
            <person name="Schijlen E."/>
            <person name="Bossers A."/>
            <person name="Mateman C."/>
            <person name="Pijl A.S."/>
            <person name="de Ridder D."/>
            <person name="Groenen M.A."/>
            <person name="Visser M.E."/>
            <person name="Megens H.J."/>
        </authorList>
    </citation>
    <scope>NUCLEOTIDE SEQUENCE [LARGE SCALE GENOMIC DNA]</scope>
    <source>
        <strain evidence="8">WM2013NL</strain>
        <tissue evidence="8">Head and thorax</tissue>
    </source>
</reference>